<dbReference type="AlphaFoldDB" id="A0A6H5I0E7"/>
<name>A0A6H5I0E7_9HYME</name>
<evidence type="ECO:0000256" key="1">
    <source>
        <dbReference type="SAM" id="MobiDB-lite"/>
    </source>
</evidence>
<dbReference type="Proteomes" id="UP000479190">
    <property type="component" value="Unassembled WGS sequence"/>
</dbReference>
<dbReference type="EMBL" id="CADCXV010000645">
    <property type="protein sequence ID" value="CAB0031516.1"/>
    <property type="molecule type" value="Genomic_DNA"/>
</dbReference>
<reference evidence="2 3" key="1">
    <citation type="submission" date="2020-02" db="EMBL/GenBank/DDBJ databases">
        <authorList>
            <person name="Ferguson B K."/>
        </authorList>
    </citation>
    <scope>NUCLEOTIDE SEQUENCE [LARGE SCALE GENOMIC DNA]</scope>
</reference>
<feature type="compositionally biased region" description="Low complexity" evidence="1">
    <location>
        <begin position="103"/>
        <end position="113"/>
    </location>
</feature>
<organism evidence="2 3">
    <name type="scientific">Trichogramma brassicae</name>
    <dbReference type="NCBI Taxonomy" id="86971"/>
    <lineage>
        <taxon>Eukaryota</taxon>
        <taxon>Metazoa</taxon>
        <taxon>Ecdysozoa</taxon>
        <taxon>Arthropoda</taxon>
        <taxon>Hexapoda</taxon>
        <taxon>Insecta</taxon>
        <taxon>Pterygota</taxon>
        <taxon>Neoptera</taxon>
        <taxon>Endopterygota</taxon>
        <taxon>Hymenoptera</taxon>
        <taxon>Apocrita</taxon>
        <taxon>Proctotrupomorpha</taxon>
        <taxon>Chalcidoidea</taxon>
        <taxon>Trichogrammatidae</taxon>
        <taxon>Trichogramma</taxon>
    </lineage>
</organism>
<feature type="compositionally biased region" description="Basic residues" evidence="1">
    <location>
        <begin position="42"/>
        <end position="55"/>
    </location>
</feature>
<keyword evidence="3" id="KW-1185">Reference proteome</keyword>
<gene>
    <name evidence="2" type="ORF">TBRA_LOCUS3485</name>
</gene>
<evidence type="ECO:0000313" key="3">
    <source>
        <dbReference type="Proteomes" id="UP000479190"/>
    </source>
</evidence>
<dbReference type="OrthoDB" id="6366805at2759"/>
<feature type="region of interest" description="Disordered" evidence="1">
    <location>
        <begin position="375"/>
        <end position="413"/>
    </location>
</feature>
<feature type="region of interest" description="Disordered" evidence="1">
    <location>
        <begin position="1"/>
        <end position="81"/>
    </location>
</feature>
<feature type="region of interest" description="Disordered" evidence="1">
    <location>
        <begin position="103"/>
        <end position="141"/>
    </location>
</feature>
<sequence>MDDEEPEADTNGQSAKKVPLAGWRRRASRSRPPPRPTARSASPRRRRTRSRRYPRTRRDLPRRPSALELQPGGLRARASPAAAAPAAATPVVVEQAASGAPEAPAAASSAASGLPHGDQHVPADGSVDGVAAHDEPRGDLEPRLRGGLALLESLYSTSAGAGGSRPAGALYLHSGTHQHHQQHRSFLSKLDVRRVHATESKSSENLHREQSLRAEERRGLYASTDRSKLQHLSLPPPGNFISLTSPGGSDRRITILSPHSPLGPTDFAQAFAQAQNLKTRRKKPPIVLPRKFLRILQIIKRVLAHAFEYKAYTRIVHKFKKRFKVIHSSDWKYVSIIGFDKASTSRMAPRRWTVPEAAVEARHPAPAASYCRPCPSAGRASSTGATATSRCRRNPCHATAPSPARGPLSGSEQ</sequence>
<protein>
    <submittedName>
        <fullName evidence="2">Uncharacterized protein</fullName>
    </submittedName>
</protein>
<proteinExistence type="predicted"/>
<accession>A0A6H5I0E7</accession>
<feature type="compositionally biased region" description="Basic and acidic residues" evidence="1">
    <location>
        <begin position="131"/>
        <end position="141"/>
    </location>
</feature>
<feature type="compositionally biased region" description="Low complexity" evidence="1">
    <location>
        <begin position="376"/>
        <end position="389"/>
    </location>
</feature>
<evidence type="ECO:0000313" key="2">
    <source>
        <dbReference type="EMBL" id="CAB0031516.1"/>
    </source>
</evidence>